<dbReference type="PANTHER" id="PTHR31668:SF30">
    <property type="entry name" value="ZN(II)2CYS6 TRANSCRIPTION FACTOR (EUROFUNG)"/>
    <property type="match status" value="1"/>
</dbReference>
<dbReference type="PANTHER" id="PTHR31668">
    <property type="entry name" value="GLUCOSE TRANSPORT TRANSCRIPTION REGULATOR RGT1-RELATED-RELATED"/>
    <property type="match status" value="1"/>
</dbReference>
<dbReference type="STRING" id="1664694.A0A0N0NKD1"/>
<evidence type="ECO:0008006" key="4">
    <source>
        <dbReference type="Google" id="ProtNLM"/>
    </source>
</evidence>
<keyword evidence="1" id="KW-0539">Nucleus</keyword>
<sequence>MNLRGRREFEQPTNLHCSIAFTLYQSTAVVGLMGRARIFGAELDALMQALAASTPGSYDSLSLPDQQVRKKLFWLNFFIRTHARLGDLASHHLDWLPIPDTMFYDPATLDAILPLPVDDEYIKDDTVLPQPSDYVGITAGFLGIIRIFLCFVAPMAGNPRGRVINAVEGIEYVSSVETPRQRVDRKASDDLQDMLLRIHRVADHMPRPLALWLDPNFQPAEVQQALADQLASMRANIHVTRLWARYLIFDRLVAVQEALYGKAVTNRSLIISEHEAICDDLLQFLASVTIRNLESNGVTISFKIRQVAALLLDYSSGRSQTSFFPGSPQAASPDEQHQHRLAERADSLIDKFLTLLTQMDSATFQDSQMMLCSQMGNSSSEINAAVG</sequence>
<proteinExistence type="predicted"/>
<keyword evidence="3" id="KW-1185">Reference proteome</keyword>
<reference evidence="2 3" key="1">
    <citation type="submission" date="2015-06" db="EMBL/GenBank/DDBJ databases">
        <title>Draft genome of the ant-associated black yeast Phialophora attae CBS 131958.</title>
        <authorList>
            <person name="Moreno L.F."/>
            <person name="Stielow B.J."/>
            <person name="de Hoog S."/>
            <person name="Vicente V.A."/>
            <person name="Weiss V.A."/>
            <person name="de Vries M."/>
            <person name="Cruz L.M."/>
            <person name="Souza E.M."/>
        </authorList>
    </citation>
    <scope>NUCLEOTIDE SEQUENCE [LARGE SCALE GENOMIC DNA]</scope>
    <source>
        <strain evidence="2 3">CBS 131958</strain>
    </source>
</reference>
<dbReference type="Proteomes" id="UP000038010">
    <property type="component" value="Unassembled WGS sequence"/>
</dbReference>
<evidence type="ECO:0000256" key="1">
    <source>
        <dbReference type="ARBA" id="ARBA00023242"/>
    </source>
</evidence>
<organism evidence="2 3">
    <name type="scientific">Cyphellophora attinorum</name>
    <dbReference type="NCBI Taxonomy" id="1664694"/>
    <lineage>
        <taxon>Eukaryota</taxon>
        <taxon>Fungi</taxon>
        <taxon>Dikarya</taxon>
        <taxon>Ascomycota</taxon>
        <taxon>Pezizomycotina</taxon>
        <taxon>Eurotiomycetes</taxon>
        <taxon>Chaetothyriomycetidae</taxon>
        <taxon>Chaetothyriales</taxon>
        <taxon>Cyphellophoraceae</taxon>
        <taxon>Cyphellophora</taxon>
    </lineage>
</organism>
<dbReference type="VEuPathDB" id="FungiDB:AB675_216"/>
<dbReference type="RefSeq" id="XP_017997662.1">
    <property type="nucleotide sequence ID" value="XM_018142119.1"/>
</dbReference>
<dbReference type="AlphaFoldDB" id="A0A0N0NKD1"/>
<accession>A0A0N0NKD1</accession>
<evidence type="ECO:0000313" key="3">
    <source>
        <dbReference type="Proteomes" id="UP000038010"/>
    </source>
</evidence>
<protein>
    <recommendedName>
        <fullName evidence="4">Transcription factor domain-containing protein</fullName>
    </recommendedName>
</protein>
<dbReference type="GeneID" id="28733988"/>
<dbReference type="InterPro" id="IPR050797">
    <property type="entry name" value="Carb_Metab_Trans_Reg"/>
</dbReference>
<name>A0A0N0NKD1_9EURO</name>
<gene>
    <name evidence="2" type="ORF">AB675_216</name>
</gene>
<evidence type="ECO:0000313" key="2">
    <source>
        <dbReference type="EMBL" id="KPI37699.1"/>
    </source>
</evidence>
<dbReference type="EMBL" id="LFJN01000022">
    <property type="protein sequence ID" value="KPI37699.1"/>
    <property type="molecule type" value="Genomic_DNA"/>
</dbReference>
<dbReference type="OrthoDB" id="39175at2759"/>
<comment type="caution">
    <text evidence="2">The sequence shown here is derived from an EMBL/GenBank/DDBJ whole genome shotgun (WGS) entry which is preliminary data.</text>
</comment>